<proteinExistence type="inferred from homology"/>
<evidence type="ECO:0000256" key="9">
    <source>
        <dbReference type="ARBA" id="ARBA00023014"/>
    </source>
</evidence>
<dbReference type="InterPro" id="IPR050123">
    <property type="entry name" value="Prok_molybdopt-oxidoreductase"/>
</dbReference>
<dbReference type="CDD" id="cd02767">
    <property type="entry name" value="MopB_ydeP"/>
    <property type="match status" value="1"/>
</dbReference>
<dbReference type="InterPro" id="IPR009010">
    <property type="entry name" value="Asp_de-COase-like_dom_sf"/>
</dbReference>
<gene>
    <name evidence="11" type="ORF">ALO47_00360</name>
</gene>
<evidence type="ECO:0000256" key="1">
    <source>
        <dbReference type="ARBA" id="ARBA00001942"/>
    </source>
</evidence>
<evidence type="ECO:0000256" key="5">
    <source>
        <dbReference type="ARBA" id="ARBA00022505"/>
    </source>
</evidence>
<evidence type="ECO:0000256" key="7">
    <source>
        <dbReference type="ARBA" id="ARBA00023002"/>
    </source>
</evidence>
<keyword evidence="5" id="KW-0500">Molybdenum</keyword>
<keyword evidence="4" id="KW-0004">4Fe-4S</keyword>
<dbReference type="InterPro" id="IPR010046">
    <property type="entry name" value="Mopterin_OxRdtse_a_bac"/>
</dbReference>
<comment type="similarity">
    <text evidence="3">Belongs to the prokaryotic molybdopterin-containing oxidoreductase family.</text>
</comment>
<dbReference type="InterPro" id="IPR006656">
    <property type="entry name" value="Mopterin_OxRdtase"/>
</dbReference>
<dbReference type="GO" id="GO:0008863">
    <property type="term" value="F:formate dehydrogenase (NAD+) activity"/>
    <property type="evidence" value="ECO:0007669"/>
    <property type="project" value="InterPro"/>
</dbReference>
<dbReference type="EMBL" id="LJRF01000047">
    <property type="protein sequence ID" value="KPY49866.1"/>
    <property type="molecule type" value="Genomic_DNA"/>
</dbReference>
<dbReference type="InterPro" id="IPR041953">
    <property type="entry name" value="YdeP_MopB"/>
</dbReference>
<comment type="caution">
    <text evidence="11">The sequence shown here is derived from an EMBL/GenBank/DDBJ whole genome shotgun (WGS) entry which is preliminary data.</text>
</comment>
<accession>A0A0P9ZGH7</accession>
<evidence type="ECO:0000313" key="11">
    <source>
        <dbReference type="EMBL" id="KPY49866.1"/>
    </source>
</evidence>
<dbReference type="Gene3D" id="3.40.228.10">
    <property type="entry name" value="Dimethylsulfoxide Reductase, domain 2"/>
    <property type="match status" value="1"/>
</dbReference>
<dbReference type="GO" id="GO:0051539">
    <property type="term" value="F:4 iron, 4 sulfur cluster binding"/>
    <property type="evidence" value="ECO:0007669"/>
    <property type="project" value="UniProtKB-KW"/>
</dbReference>
<keyword evidence="8" id="KW-0408">Iron</keyword>
<evidence type="ECO:0000256" key="6">
    <source>
        <dbReference type="ARBA" id="ARBA00022723"/>
    </source>
</evidence>
<keyword evidence="9" id="KW-0411">Iron-sulfur</keyword>
<sequence length="803" mass="88557">MSVVRRRLPPRNPLNLSPVGFVPALSSSLLNGLERPMLIYPKTRFKPYTNASGGWGSAKSVAQILWREKALTKPAVALLKQNKPDGFACVSCAWAKPGHPRALEFCENGAKATAWELTSLKTDPAFFAGHTLSELRGWADYDLEQHGRLTHPLRYDAKSDRYLETSWEEAYREIGAQLKSMEPDSVVFYASGRASLETSFMYQLFARAYGTNNLPDSSNMCHESTSVGLQESIGVPVGTVTLDDFEHTDCLFFFGQNVGSNSPRMLHQLQEARQRDVPIITFNPLRERGLERFVNPQSPGEMLIPGSTVISTQYHQVATGGDTAAMTGIAKALLEMEDKATANGTPPVLDHAFIASHTEGFDAFTDYVRHSTWSELERQSGLTRGALEAAANVYARSQRVMFVYGMGLTQHRRGVTNVQMLVNLMLMRGNIGKPGAGICPVRGHSNVQGQRTVGITEDPKKVPADLIEQHFGFKVPEQKGMATVDACEGILEGRVKGFIGLGGNFLRAIPDTSRMEPAWHGLDLSVQIATKLNRTHLVPAHNTWLLPCLGRIEIDRQNGIEQTYTTEDSTGCIHGWKGSAQPVGPAVRAEASIVAGLAAATVPDGCLIDWQKWSNDYTKIRTAIGSIYPEIFHDMETRMAEPGGFHRPLAAAQRKWNTESGKAQFVTPTTLVENDDIAQPESARDVLQLMTLRSNDQFNTTIYGYDDRFRGVSGTREVIFMHCNDIERLGFKVGERVLLTTAVEPEVKRQVGPFEIIAYDIPEGCAGAYYPECNALIPIWHHAERSKVPAAKSVPVRLTSINA</sequence>
<dbReference type="Pfam" id="PF00384">
    <property type="entry name" value="Molybdopterin"/>
    <property type="match status" value="1"/>
</dbReference>
<dbReference type="PATRIC" id="fig|55398.3.peg.445"/>
<keyword evidence="6" id="KW-0479">Metal-binding</keyword>
<dbReference type="SUPFAM" id="SSF50692">
    <property type="entry name" value="ADC-like"/>
    <property type="match status" value="1"/>
</dbReference>
<keyword evidence="7" id="KW-0560">Oxidoreductase</keyword>
<evidence type="ECO:0000313" key="12">
    <source>
        <dbReference type="Proteomes" id="UP000050554"/>
    </source>
</evidence>
<dbReference type="PANTHER" id="PTHR43105">
    <property type="entry name" value="RESPIRATORY NITRATE REDUCTASE"/>
    <property type="match status" value="1"/>
</dbReference>
<dbReference type="AlphaFoldDB" id="A0A0P9ZGH7"/>
<name>A0A0P9ZGH7_PSESI</name>
<comment type="cofactor">
    <cofactor evidence="1">
        <name>Mo-bis(molybdopterin guanine dinucleotide)</name>
        <dbReference type="ChEBI" id="CHEBI:60539"/>
    </cofactor>
</comment>
<dbReference type="SUPFAM" id="SSF53706">
    <property type="entry name" value="Formate dehydrogenase/DMSO reductase, domains 1-3"/>
    <property type="match status" value="1"/>
</dbReference>
<dbReference type="GO" id="GO:0030151">
    <property type="term" value="F:molybdenum ion binding"/>
    <property type="evidence" value="ECO:0007669"/>
    <property type="project" value="InterPro"/>
</dbReference>
<dbReference type="PANTHER" id="PTHR43105:SF4">
    <property type="entry name" value="PROTEIN YDEP"/>
    <property type="match status" value="1"/>
</dbReference>
<comment type="cofactor">
    <cofactor evidence="2">
        <name>[4Fe-4S] cluster</name>
        <dbReference type="ChEBI" id="CHEBI:49883"/>
    </cofactor>
</comment>
<dbReference type="Proteomes" id="UP000050554">
    <property type="component" value="Unassembled WGS sequence"/>
</dbReference>
<evidence type="ECO:0000256" key="2">
    <source>
        <dbReference type="ARBA" id="ARBA00001966"/>
    </source>
</evidence>
<evidence type="ECO:0000256" key="8">
    <source>
        <dbReference type="ARBA" id="ARBA00023004"/>
    </source>
</evidence>
<reference evidence="11 12" key="1">
    <citation type="submission" date="2015-09" db="EMBL/GenBank/DDBJ databases">
        <title>Genome announcement of multiple Pseudomonas syringae strains.</title>
        <authorList>
            <person name="Thakur S."/>
            <person name="Wang P.W."/>
            <person name="Gong Y."/>
            <person name="Weir B.S."/>
            <person name="Guttman D.S."/>
        </authorList>
    </citation>
    <scope>NUCLEOTIDE SEQUENCE [LARGE SCALE GENOMIC DNA]</scope>
    <source>
        <strain evidence="11 12">ICMP3882</strain>
    </source>
</reference>
<dbReference type="PIRSF" id="PIRSF000144">
    <property type="entry name" value="CbbBc"/>
    <property type="match status" value="1"/>
</dbReference>
<dbReference type="InterPro" id="IPR037951">
    <property type="entry name" value="MopB_CT_YdeP"/>
</dbReference>
<protein>
    <submittedName>
        <fullName evidence="11">Oxidoreductase alpha subunit</fullName>
    </submittedName>
</protein>
<evidence type="ECO:0000256" key="4">
    <source>
        <dbReference type="ARBA" id="ARBA00022485"/>
    </source>
</evidence>
<organism evidence="11 12">
    <name type="scientific">Pseudomonas syringae pv. ribicola</name>
    <dbReference type="NCBI Taxonomy" id="55398"/>
    <lineage>
        <taxon>Bacteria</taxon>
        <taxon>Pseudomonadati</taxon>
        <taxon>Pseudomonadota</taxon>
        <taxon>Gammaproteobacteria</taxon>
        <taxon>Pseudomonadales</taxon>
        <taxon>Pseudomonadaceae</taxon>
        <taxon>Pseudomonas</taxon>
    </lineage>
</organism>
<dbReference type="Gene3D" id="3.40.50.740">
    <property type="match status" value="1"/>
</dbReference>
<evidence type="ECO:0000259" key="10">
    <source>
        <dbReference type="Pfam" id="PF00384"/>
    </source>
</evidence>
<dbReference type="NCBIfam" id="TIGR01701">
    <property type="entry name" value="Fdhalpha-like"/>
    <property type="match status" value="1"/>
</dbReference>
<dbReference type="GO" id="GO:0016020">
    <property type="term" value="C:membrane"/>
    <property type="evidence" value="ECO:0007669"/>
    <property type="project" value="TreeGrafter"/>
</dbReference>
<dbReference type="CDD" id="cd02787">
    <property type="entry name" value="MopB_CT_ydeP"/>
    <property type="match status" value="1"/>
</dbReference>
<evidence type="ECO:0000256" key="3">
    <source>
        <dbReference type="ARBA" id="ARBA00010312"/>
    </source>
</evidence>
<feature type="domain" description="Molybdopterin oxidoreductase" evidence="10">
    <location>
        <begin position="148"/>
        <end position="468"/>
    </location>
</feature>